<comment type="caution">
    <text evidence="10">The sequence shown here is derived from an EMBL/GenBank/DDBJ whole genome shotgun (WGS) entry which is preliminary data.</text>
</comment>
<dbReference type="SUPFAM" id="SSF53901">
    <property type="entry name" value="Thiolase-like"/>
    <property type="match status" value="2"/>
</dbReference>
<dbReference type="InterPro" id="IPR049900">
    <property type="entry name" value="PKS_mFAS_DH"/>
</dbReference>
<evidence type="ECO:0000259" key="8">
    <source>
        <dbReference type="PROSITE" id="PS52004"/>
    </source>
</evidence>
<dbReference type="CDD" id="cd00833">
    <property type="entry name" value="PKS"/>
    <property type="match status" value="1"/>
</dbReference>
<dbReference type="Pfam" id="PF00109">
    <property type="entry name" value="ketoacyl-synt"/>
    <property type="match status" value="1"/>
</dbReference>
<feature type="active site" description="Proton acceptor; for dehydratase activity" evidence="7">
    <location>
        <position position="583"/>
    </location>
</feature>
<protein>
    <submittedName>
        <fullName evidence="10">Putative Phthiocerol synthesis polyketide synthase type I PpsC</fullName>
    </submittedName>
</protein>
<dbReference type="PANTHER" id="PTHR43775:SF37">
    <property type="entry name" value="SI:DKEY-61P9.11"/>
    <property type="match status" value="1"/>
</dbReference>
<dbReference type="SUPFAM" id="SSF53335">
    <property type="entry name" value="S-adenosyl-L-methionine-dependent methyltransferases"/>
    <property type="match status" value="1"/>
</dbReference>
<feature type="active site" description="Proton donor; for dehydratase activity" evidence="7">
    <location>
        <position position="751"/>
    </location>
</feature>
<dbReference type="InterPro" id="IPR020807">
    <property type="entry name" value="PKS_DH"/>
</dbReference>
<dbReference type="SUPFAM" id="SSF50129">
    <property type="entry name" value="GroES-like"/>
    <property type="match status" value="1"/>
</dbReference>
<dbReference type="Pfam" id="PF08240">
    <property type="entry name" value="ADH_N"/>
    <property type="match status" value="1"/>
</dbReference>
<dbReference type="InterPro" id="IPR013968">
    <property type="entry name" value="PKS_KR"/>
</dbReference>
<dbReference type="CDD" id="cd02440">
    <property type="entry name" value="AdoMet_MTases"/>
    <property type="match status" value="1"/>
</dbReference>
<dbReference type="InterPro" id="IPR049552">
    <property type="entry name" value="PKS_DH_N"/>
</dbReference>
<dbReference type="Pfam" id="PF16197">
    <property type="entry name" value="KAsynt_C_assoc"/>
    <property type="match status" value="1"/>
</dbReference>
<keyword evidence="4" id="KW-0521">NADP</keyword>
<feature type="domain" description="Ketosynthase family 3 (KS3)" evidence="8">
    <location>
        <begin position="6"/>
        <end position="397"/>
    </location>
</feature>
<keyword evidence="2" id="KW-0597">Phosphoprotein</keyword>
<dbReference type="InterPro" id="IPR020841">
    <property type="entry name" value="PKS_Beta-ketoAc_synthase_dom"/>
</dbReference>
<dbReference type="Gene3D" id="3.40.50.150">
    <property type="entry name" value="Vaccinia Virus protein VP39"/>
    <property type="match status" value="1"/>
</dbReference>
<feature type="region of interest" description="N-terminal hotdog fold" evidence="7">
    <location>
        <begin position="550"/>
        <end position="680"/>
    </location>
</feature>
<dbReference type="GO" id="GO:0006633">
    <property type="term" value="P:fatty acid biosynthetic process"/>
    <property type="evidence" value="ECO:0007669"/>
    <property type="project" value="TreeGrafter"/>
</dbReference>
<dbReference type="GO" id="GO:0016491">
    <property type="term" value="F:oxidoreductase activity"/>
    <property type="evidence" value="ECO:0007669"/>
    <property type="project" value="InterPro"/>
</dbReference>
<dbReference type="InterPro" id="IPR020843">
    <property type="entry name" value="ER"/>
</dbReference>
<evidence type="ECO:0000313" key="11">
    <source>
        <dbReference type="Proteomes" id="UP000005446"/>
    </source>
</evidence>
<dbReference type="PROSITE" id="PS52019">
    <property type="entry name" value="PKS_MFAS_DH"/>
    <property type="match status" value="1"/>
</dbReference>
<dbReference type="SMART" id="SM00829">
    <property type="entry name" value="PKS_ER"/>
    <property type="match status" value="1"/>
</dbReference>
<dbReference type="EMBL" id="AGUE01000205">
    <property type="protein sequence ID" value="EHK97193.1"/>
    <property type="molecule type" value="Genomic_DNA"/>
</dbReference>
<keyword evidence="5" id="KW-0511">Multifunctional enzyme</keyword>
<dbReference type="Proteomes" id="UP000005446">
    <property type="component" value="Unassembled WGS sequence"/>
</dbReference>
<dbReference type="InterPro" id="IPR042104">
    <property type="entry name" value="PKS_dehydratase_sf"/>
</dbReference>
<keyword evidence="1" id="KW-0596">Phosphopantetheine</keyword>
<dbReference type="InterPro" id="IPR013154">
    <property type="entry name" value="ADH-like_N"/>
</dbReference>
<dbReference type="InterPro" id="IPR016039">
    <property type="entry name" value="Thiolase-like"/>
</dbReference>
<proteinExistence type="predicted"/>
<dbReference type="InterPro" id="IPR014043">
    <property type="entry name" value="Acyl_transferase_dom"/>
</dbReference>
<dbReference type="Pfam" id="PF06985">
    <property type="entry name" value="HET"/>
    <property type="match status" value="1"/>
</dbReference>
<dbReference type="PROSITE" id="PS52004">
    <property type="entry name" value="KS3_2"/>
    <property type="match status" value="1"/>
</dbReference>
<dbReference type="GO" id="GO:0008168">
    <property type="term" value="F:methyltransferase activity"/>
    <property type="evidence" value="ECO:0007669"/>
    <property type="project" value="UniProtKB-KW"/>
</dbReference>
<dbReference type="SUPFAM" id="SSF52151">
    <property type="entry name" value="FabD/lysophospholipase-like"/>
    <property type="match status" value="1"/>
</dbReference>
<dbReference type="Gene3D" id="1.10.1200.10">
    <property type="entry name" value="ACP-like"/>
    <property type="match status" value="1"/>
</dbReference>
<evidence type="ECO:0000256" key="6">
    <source>
        <dbReference type="ARBA" id="ARBA00023315"/>
    </source>
</evidence>
<evidence type="ECO:0000256" key="7">
    <source>
        <dbReference type="PROSITE-ProRule" id="PRU01363"/>
    </source>
</evidence>
<dbReference type="Gene3D" id="3.10.129.110">
    <property type="entry name" value="Polyketide synthase dehydratase"/>
    <property type="match status" value="1"/>
</dbReference>
<evidence type="ECO:0000313" key="10">
    <source>
        <dbReference type="EMBL" id="EHK97193.1"/>
    </source>
</evidence>
<dbReference type="CDD" id="cd05274">
    <property type="entry name" value="KR_FAS_SDR_x"/>
    <property type="match status" value="1"/>
</dbReference>
<dbReference type="GO" id="GO:1901336">
    <property type="term" value="P:lactone biosynthetic process"/>
    <property type="evidence" value="ECO:0007669"/>
    <property type="project" value="UniProtKB-ARBA"/>
</dbReference>
<evidence type="ECO:0000256" key="1">
    <source>
        <dbReference type="ARBA" id="ARBA00022450"/>
    </source>
</evidence>
<dbReference type="InterPro" id="IPR049551">
    <property type="entry name" value="PKS_DH_C"/>
</dbReference>
<evidence type="ECO:0000259" key="9">
    <source>
        <dbReference type="PROSITE" id="PS52019"/>
    </source>
</evidence>
<dbReference type="SMART" id="SM00826">
    <property type="entry name" value="PKS_DH"/>
    <property type="match status" value="1"/>
</dbReference>
<reference evidence="10 11" key="1">
    <citation type="journal article" date="2012" name="Eukaryot. Cell">
        <title>Genome sequence of the fungus Glarea lozoyensis: the first genome sequence of a species from the Helotiaceae family.</title>
        <authorList>
            <person name="Youssar L."/>
            <person name="Gruening B.A."/>
            <person name="Erxleben A."/>
            <person name="Guenther S."/>
            <person name="Huettel W."/>
        </authorList>
    </citation>
    <scope>NUCLEOTIDE SEQUENCE [LARGE SCALE GENOMIC DNA]</scope>
    <source>
        <strain evidence="11">ATCC 74030 / MF5533</strain>
    </source>
</reference>
<dbReference type="GO" id="GO:0031177">
    <property type="term" value="F:phosphopantetheine binding"/>
    <property type="evidence" value="ECO:0007669"/>
    <property type="project" value="InterPro"/>
</dbReference>
<dbReference type="InterPro" id="IPR050091">
    <property type="entry name" value="PKS_NRPS_Biosynth_Enz"/>
</dbReference>
<organism evidence="10 11">
    <name type="scientific">Glarea lozoyensis (strain ATCC 74030 / MF5533)</name>
    <dbReference type="NCBI Taxonomy" id="1104152"/>
    <lineage>
        <taxon>Eukaryota</taxon>
        <taxon>Fungi</taxon>
        <taxon>Dikarya</taxon>
        <taxon>Ascomycota</taxon>
        <taxon>Pezizomycotina</taxon>
        <taxon>Leotiomycetes</taxon>
        <taxon>Helotiales</taxon>
        <taxon>Helotiaceae</taxon>
        <taxon>Glarea</taxon>
    </lineage>
</organism>
<gene>
    <name evidence="10" type="ORF">M7I_7077</name>
</gene>
<dbReference type="InterPro" id="IPR057326">
    <property type="entry name" value="KR_dom"/>
</dbReference>
<feature type="domain" description="PKS/mFAS DH" evidence="9">
    <location>
        <begin position="550"/>
        <end position="829"/>
    </location>
</feature>
<keyword evidence="11" id="KW-1185">Reference proteome</keyword>
<dbReference type="GO" id="GO:0032259">
    <property type="term" value="P:methylation"/>
    <property type="evidence" value="ECO:0007669"/>
    <property type="project" value="UniProtKB-KW"/>
</dbReference>
<evidence type="ECO:0000256" key="2">
    <source>
        <dbReference type="ARBA" id="ARBA00022553"/>
    </source>
</evidence>
<keyword evidence="3" id="KW-0808">Transferase</keyword>
<name>H0EWB4_GLAL7</name>
<dbReference type="SMART" id="SM00825">
    <property type="entry name" value="PKS_KS"/>
    <property type="match status" value="1"/>
</dbReference>
<dbReference type="InParanoid" id="H0EWB4"/>
<dbReference type="InterPro" id="IPR014030">
    <property type="entry name" value="Ketoacyl_synth_N"/>
</dbReference>
<dbReference type="Pfam" id="PF14765">
    <property type="entry name" value="PS-DH"/>
    <property type="match status" value="1"/>
</dbReference>
<dbReference type="InterPro" id="IPR014031">
    <property type="entry name" value="Ketoacyl_synth_C"/>
</dbReference>
<dbReference type="Pfam" id="PF08242">
    <property type="entry name" value="Methyltransf_12"/>
    <property type="match status" value="1"/>
</dbReference>
<dbReference type="SMART" id="SM00822">
    <property type="entry name" value="PKS_KR"/>
    <property type="match status" value="1"/>
</dbReference>
<dbReference type="FunFam" id="3.40.50.720:FF:000209">
    <property type="entry name" value="Polyketide synthase Pks12"/>
    <property type="match status" value="1"/>
</dbReference>
<dbReference type="SMART" id="SM00823">
    <property type="entry name" value="PKS_PP"/>
    <property type="match status" value="1"/>
</dbReference>
<dbReference type="SUPFAM" id="SSF47336">
    <property type="entry name" value="ACP-like"/>
    <property type="match status" value="1"/>
</dbReference>
<dbReference type="SUPFAM" id="SSF51735">
    <property type="entry name" value="NAD(P)-binding Rossmann-fold domains"/>
    <property type="match status" value="2"/>
</dbReference>
<dbReference type="InterPro" id="IPR029063">
    <property type="entry name" value="SAM-dependent_MTases_sf"/>
</dbReference>
<dbReference type="HOGENOM" id="CLU_000022_31_7_1"/>
<dbReference type="InterPro" id="IPR011032">
    <property type="entry name" value="GroES-like_sf"/>
</dbReference>
<feature type="region of interest" description="C-terminal hotdog fold" evidence="7">
    <location>
        <begin position="690"/>
        <end position="829"/>
    </location>
</feature>
<dbReference type="SMART" id="SM00827">
    <property type="entry name" value="PKS_AT"/>
    <property type="match status" value="1"/>
</dbReference>
<evidence type="ECO:0000256" key="4">
    <source>
        <dbReference type="ARBA" id="ARBA00022857"/>
    </source>
</evidence>
<dbReference type="InterPro" id="IPR036736">
    <property type="entry name" value="ACP-like_sf"/>
</dbReference>
<dbReference type="Pfam" id="PF00698">
    <property type="entry name" value="Acyl_transf_1"/>
    <property type="match status" value="1"/>
</dbReference>
<accession>H0EWB4</accession>
<dbReference type="CDD" id="cd05195">
    <property type="entry name" value="enoyl_red"/>
    <property type="match status" value="1"/>
</dbReference>
<dbReference type="Gene3D" id="3.40.47.10">
    <property type="match status" value="2"/>
</dbReference>
<dbReference type="PANTHER" id="PTHR43775">
    <property type="entry name" value="FATTY ACID SYNTHASE"/>
    <property type="match status" value="1"/>
</dbReference>
<evidence type="ECO:0000256" key="5">
    <source>
        <dbReference type="ARBA" id="ARBA00023268"/>
    </source>
</evidence>
<dbReference type="Gene3D" id="3.90.180.10">
    <property type="entry name" value="Medium-chain alcohol dehydrogenases, catalytic domain"/>
    <property type="match status" value="1"/>
</dbReference>
<dbReference type="Pfam" id="PF13602">
    <property type="entry name" value="ADH_zinc_N_2"/>
    <property type="match status" value="1"/>
</dbReference>
<dbReference type="InterPro" id="IPR032821">
    <property type="entry name" value="PKS_assoc"/>
</dbReference>
<dbReference type="InterPro" id="IPR010730">
    <property type="entry name" value="HET"/>
</dbReference>
<dbReference type="GO" id="GO:0044550">
    <property type="term" value="P:secondary metabolite biosynthetic process"/>
    <property type="evidence" value="ECO:0007669"/>
    <property type="project" value="UniProtKB-ARBA"/>
</dbReference>
<sequence length="2300" mass="253102">MKKGFEEHIAICGMAMRLPGGIHDDETFWDVLIHGKDTRTPIPANRWNVEGFGPSLGKRGAIKTQHAYFLEDDISCLDASFFTMTKSDLEKVDPQQRQILEVTRECLENAGEVDYRGKPIGCYVGTFGEDWLHSIAREPQTTGFSGSGDLMIANRVSYEFDFKGPSGDCSAAIVAGTSLIMGPYLTGAMTQVGVLSPEGSCKTFDADADGFARAEAINAIYIKRLSDAIKDGNPIRSVIRGILSNSDGKSASLMAPNGESHEELMRNVYAKAGLDPRDTGFVESHGTGTITGDPIEATAIGNVFGERGVLIGSVKPNIGHAEGASGLNSVIKAVLALEHRTIPPNIKFNKPNPKIPFAEKKLIVPVVPTPWPENRAERISVNSFGIGGTNAHAIIDSASEVRSQVLKSAGKTSPAGPKLLGQGAQWPEMGASLIKSDVNFRKDIQEMDKILQSFIHAPSWTIEEELLKSAERSQISKAYLAQPLCTAIQIALVNSLTRCGIQPSAVVGHSSGEIAAATTISGDLDQVRKVVSAVKERSPDVFARQLKVEMAYHSRQRIPESTGFHPSWRVLLDLEDEPWLLDHKVGEDVIFPFAGYVAMAGEAIRQVTGIEAGYSVRHVVAHTAMVLTESAPVEVVTNLTRHKLTDAADSEAYNFTISSYSGSTWIKHCDGLVMPMQKEIKRASHIEPLQRQVRVARWYEIMARVGLVYGPEFQGIKELTSSATEYKAVAEIGNTQSRQEAPFLFHPATIDACLQVVLAALAQAAGRNFTQLCVPTLIEELDVSRSAATMVAEAWSLDDKVGLDCVADGKVALRLRGARLSPLDEEKSNVDIDRHAAARLEWYPDIDFMEIPPLFAPPMADNDVKRLLEELALLCLLDSHERLQGLHTEQPHFLQFRDWLAREKERAKSGDYPVVQNASSYLDLSRAQRVQGMKDRMNILHTNESIGLVATGIMRICENAEGLFTGSVDTLDLLMKDNVLTEIYNAVSFGFGDFIHMLSLTKPNLRILEVGAGTGGTTELILRDLARAGGNPAYSTYCFTDISAGFFAQAKERFSYAPNMDYQVFDISKDPFEQGFKAQSFDIILAPNVVHATANLNQTLKNLQPLLRPHGHLVLSEVCALARAPGYVFGNFSGWWLGEADNRKWEPYIMPERWDMELKAAGFTGTDVVVYDAEAPFQYCAAIVSQPQPQEAVTERPVVILCRNPKEGITLRLVQELENCGVQVTTTAFGDMLPHNSDIISTLDLEGRFFEDIAKADFIAFQEILRQYEDQKMLWLMPPTQVACENPRSGQTIGTFRVARAELAIPIHTLEIDESESEFATLVMKVFQKVRTREDNDIIAPDKEYAVDKGVIKIGRYQPFSLEEEVGEKGCASSGNAQTLVIGKPGLLDTLAWVEESISDVGDNQVEIEVRAVGLNFRDIMVAMGVLKFGSKSVSLGLELTGVVSKVGADVKNVVVGDHVCGVAMEGCFSTRAILLSSLVVRIPDSLGFEEGATMPACYTTAVQALLDVGQMKSGQTVLIHSACGGIGHAAIDLCKMVGAEIYCTVGNEDKANYLVEKLNIPRERIFDSRNDSFLAGVLDATGGQGVDIVLNSLSGELLHASWRCVAEFGKLIELGKRDLVGYGKLDLEPFLANRSYCCVDLAHAMKKRPETVGATIERWVSMFSQGLITPIPMTVFDAKDISSSFRHLQKGDHIGKAVIRIPAQISDIPSKPKGKVFSLNPDASYLLTGGLGGLGRSVATWMVERGARNLIFLSRSAGQGEHDSSFLSELESMGCKITAIQGKADDIQAVQEVASRATKPVKGIFHLAMVLRDAPILDMTYEDWTEAVVPKVEGAWNLHNTFKDEELDFFVMTSSLVTLIDQPGQGNYAAANTFLESFVQYRHRLGLPASVLGVCPVDDIGFVAENPLIRRKLKSQGLYFLPERELLEYMELAILNSHPPKTKAESTSNDNISSWKSSGHIVMGLRSEVHLNHPDCQTSWRRDRRMGMFHNISEDTKGDSSTLNSNALKSFLARAALDPEILGVTANAEYLADEIGARIFRFMMKEEEDIDTSMTLNQIGMDSLMAIELRRWWKQTFGAKSNIIRTLSFPPLFIRRIGVALMWLINTSTLKLEFFGDPENQKYAILSHTWEHEEVSFQDMIDLDKARSKAGFSKIDRTCELARSSGLKYAWVDTCCIDKSSSAELSEAINSMFEWYKLSKICYVYLSDLSEMSNVEADLPNCKWFTRGWTLQELIAPADIEFYNASWELKGSKTDLQEELSGITGIDVDILEDSELLSTACVARRIVLPFPMSSVSSVA</sequence>
<dbReference type="GO" id="GO:0004312">
    <property type="term" value="F:fatty acid synthase activity"/>
    <property type="evidence" value="ECO:0007669"/>
    <property type="project" value="TreeGrafter"/>
</dbReference>
<dbReference type="InterPro" id="IPR016035">
    <property type="entry name" value="Acyl_Trfase/lysoPLipase"/>
</dbReference>
<dbReference type="InterPro" id="IPR020806">
    <property type="entry name" value="PKS_PP-bd"/>
</dbReference>
<dbReference type="InterPro" id="IPR013217">
    <property type="entry name" value="Methyltransf_12"/>
</dbReference>
<dbReference type="InterPro" id="IPR001227">
    <property type="entry name" value="Ac_transferase_dom_sf"/>
</dbReference>
<dbReference type="Pfam" id="PF08659">
    <property type="entry name" value="KR"/>
    <property type="match status" value="1"/>
</dbReference>
<evidence type="ECO:0000256" key="3">
    <source>
        <dbReference type="ARBA" id="ARBA00022679"/>
    </source>
</evidence>
<dbReference type="OrthoDB" id="329835at2759"/>
<dbReference type="Pfam" id="PF21089">
    <property type="entry name" value="PKS_DH_N"/>
    <property type="match status" value="1"/>
</dbReference>
<dbReference type="Gene3D" id="3.40.366.10">
    <property type="entry name" value="Malonyl-Coenzyme A Acyl Carrier Protein, domain 2"/>
    <property type="match status" value="1"/>
</dbReference>
<dbReference type="Gene3D" id="3.40.50.720">
    <property type="entry name" value="NAD(P)-binding Rossmann-like Domain"/>
    <property type="match status" value="2"/>
</dbReference>
<keyword evidence="6" id="KW-0012">Acyltransferase</keyword>
<dbReference type="InterPro" id="IPR036291">
    <property type="entry name" value="NAD(P)-bd_dom_sf"/>
</dbReference>
<dbReference type="Pfam" id="PF02801">
    <property type="entry name" value="Ketoacyl-synt_C"/>
    <property type="match status" value="1"/>
</dbReference>